<sequence>MHLLHLCFLLHLLGALDESFGLDTESSCTTLKVVFNINKLSDSFWSYDLSSTGKE</sequence>
<dbReference type="EMBL" id="KR029599">
    <property type="protein sequence ID" value="AKH47853.1"/>
    <property type="molecule type" value="Genomic_DNA"/>
</dbReference>
<reference evidence="1" key="2">
    <citation type="submission" date="2015-03" db="EMBL/GenBank/DDBJ databases">
        <authorList>
            <person name="Chow C.-E.T."/>
            <person name="Winget D.M."/>
            <person name="White R.A.III."/>
            <person name="Hallam S.J."/>
            <person name="Suttle C.A."/>
        </authorList>
    </citation>
    <scope>NUCLEOTIDE SEQUENCE</scope>
    <source>
        <strain evidence="1">Oxic1_4</strain>
    </source>
</reference>
<proteinExistence type="predicted"/>
<protein>
    <submittedName>
        <fullName evidence="1">Uncharacterized protein</fullName>
    </submittedName>
</protein>
<accession>A0A0F7L8H7</accession>
<reference evidence="1" key="1">
    <citation type="journal article" date="2015" name="Front. Microbiol.">
        <title>Combining genomic sequencing methods to explore viral diversity and reveal potential virus-host interactions.</title>
        <authorList>
            <person name="Chow C.E."/>
            <person name="Winget D.M."/>
            <person name="White R.A.III."/>
            <person name="Hallam S.J."/>
            <person name="Suttle C.A."/>
        </authorList>
    </citation>
    <scope>NUCLEOTIDE SEQUENCE</scope>
    <source>
        <strain evidence="1">Oxic1_4</strain>
    </source>
</reference>
<name>A0A0F7L8H7_9VIRU</name>
<evidence type="ECO:0000313" key="1">
    <source>
        <dbReference type="EMBL" id="AKH47853.1"/>
    </source>
</evidence>
<organism evidence="1">
    <name type="scientific">uncultured marine virus</name>
    <dbReference type="NCBI Taxonomy" id="186617"/>
    <lineage>
        <taxon>Viruses</taxon>
        <taxon>environmental samples</taxon>
    </lineage>
</organism>